<dbReference type="Gene3D" id="1.10.8.60">
    <property type="match status" value="1"/>
</dbReference>
<dbReference type="SUPFAM" id="SSF52540">
    <property type="entry name" value="P-loop containing nucleoside triphosphate hydrolases"/>
    <property type="match status" value="1"/>
</dbReference>
<dbReference type="AlphaFoldDB" id="A0A543G5R6"/>
<dbReference type="Pfam" id="PF00004">
    <property type="entry name" value="AAA"/>
    <property type="match status" value="1"/>
</dbReference>
<dbReference type="InterPro" id="IPR003593">
    <property type="entry name" value="AAA+_ATPase"/>
</dbReference>
<dbReference type="PANTHER" id="PTHR23077:SF198">
    <property type="entry name" value="ATP-DEPENDENT ZINC METALLOPROTEASE FTSH"/>
    <property type="match status" value="1"/>
</dbReference>
<dbReference type="Gene3D" id="3.40.50.300">
    <property type="entry name" value="P-loop containing nucleotide triphosphate hydrolases"/>
    <property type="match status" value="1"/>
</dbReference>
<reference evidence="2 3" key="1">
    <citation type="submission" date="2019-06" db="EMBL/GenBank/DDBJ databases">
        <title>Genomic Encyclopedia of Archaeal and Bacterial Type Strains, Phase II (KMG-II): from individual species to whole genera.</title>
        <authorList>
            <person name="Goeker M."/>
        </authorList>
    </citation>
    <scope>NUCLEOTIDE SEQUENCE [LARGE SCALE GENOMIC DNA]</scope>
    <source>
        <strain evidence="2 3">DSM 24789</strain>
    </source>
</reference>
<dbReference type="InterPro" id="IPR027417">
    <property type="entry name" value="P-loop_NTPase"/>
</dbReference>
<sequence length="336" mass="38317">MNQTLLTRLFKSIEGNKEEPLVRIAYTIIDDERRKGHTKLADRLDTILEGNLAKIIEPQQNLTLKLTRNRDDVFSIPADRRYKLPLATHIESDFLRHDMVLAPSVEEKVLRIEKEYIARERLAHHGLKPRQKILLYGSSGCGKSMTAERIAWDLGLPFYKVRFDTIISSYLGESASNLNKLFESLEKYPCVLLLDEFDIIGKQRNSNSNDVGEIHRIVNIVLGLLEEYNGQGILIATTNLEGSLDKALFRRFDEIIELPRPNENEIIDLLKITFSALNLNSKIQLKNYAKDMQGLSYALVVKIANDAAKKSIINSHKEISVDDLDKALEENLAFNK</sequence>
<protein>
    <submittedName>
        <fullName evidence="2">ATPase family protein associated with various cellular activities (AAA)</fullName>
    </submittedName>
</protein>
<comment type="caution">
    <text evidence="2">The sequence shown here is derived from an EMBL/GenBank/DDBJ whole genome shotgun (WGS) entry which is preliminary data.</text>
</comment>
<accession>A0A543G5R6</accession>
<proteinExistence type="predicted"/>
<organism evidence="2 3">
    <name type="scientific">Flavobacterium branchiophilum</name>
    <dbReference type="NCBI Taxonomy" id="55197"/>
    <lineage>
        <taxon>Bacteria</taxon>
        <taxon>Pseudomonadati</taxon>
        <taxon>Bacteroidota</taxon>
        <taxon>Flavobacteriia</taxon>
        <taxon>Flavobacteriales</taxon>
        <taxon>Flavobacteriaceae</taxon>
        <taxon>Flavobacterium</taxon>
    </lineage>
</organism>
<dbReference type="PANTHER" id="PTHR23077">
    <property type="entry name" value="AAA-FAMILY ATPASE"/>
    <property type="match status" value="1"/>
</dbReference>
<dbReference type="Proteomes" id="UP000320773">
    <property type="component" value="Unassembled WGS sequence"/>
</dbReference>
<dbReference type="EMBL" id="VFPJ01000001">
    <property type="protein sequence ID" value="TQM41426.1"/>
    <property type="molecule type" value="Genomic_DNA"/>
</dbReference>
<dbReference type="InterPro" id="IPR003959">
    <property type="entry name" value="ATPase_AAA_core"/>
</dbReference>
<dbReference type="InterPro" id="IPR050168">
    <property type="entry name" value="AAA_ATPase_domain"/>
</dbReference>
<evidence type="ECO:0000313" key="2">
    <source>
        <dbReference type="EMBL" id="TQM41426.1"/>
    </source>
</evidence>
<gene>
    <name evidence="2" type="ORF">BC670_2389</name>
</gene>
<dbReference type="CDD" id="cd19481">
    <property type="entry name" value="RecA-like_protease"/>
    <property type="match status" value="1"/>
</dbReference>
<dbReference type="SMART" id="SM00382">
    <property type="entry name" value="AAA"/>
    <property type="match status" value="1"/>
</dbReference>
<feature type="domain" description="AAA+ ATPase" evidence="1">
    <location>
        <begin position="129"/>
        <end position="262"/>
    </location>
</feature>
<evidence type="ECO:0000259" key="1">
    <source>
        <dbReference type="SMART" id="SM00382"/>
    </source>
</evidence>
<dbReference type="GO" id="GO:0016887">
    <property type="term" value="F:ATP hydrolysis activity"/>
    <property type="evidence" value="ECO:0007669"/>
    <property type="project" value="InterPro"/>
</dbReference>
<dbReference type="GO" id="GO:0005524">
    <property type="term" value="F:ATP binding"/>
    <property type="evidence" value="ECO:0007669"/>
    <property type="project" value="InterPro"/>
</dbReference>
<evidence type="ECO:0000313" key="3">
    <source>
        <dbReference type="Proteomes" id="UP000320773"/>
    </source>
</evidence>
<name>A0A543G5R6_9FLAO</name>
<dbReference type="RefSeq" id="WP_089080021.1">
    <property type="nucleotide sequence ID" value="NZ_VFPJ01000001.1"/>
</dbReference>